<comment type="similarity">
    <text evidence="11">Belongs to the cytochrome b5 family.</text>
</comment>
<dbReference type="PANTHER" id="PTHR12863:SF1">
    <property type="entry name" value="FATTY ACID 2-HYDROXYLASE"/>
    <property type="match status" value="1"/>
</dbReference>
<accession>A0AAE8SGA5</accession>
<gene>
    <name evidence="13" type="ORF">FTOL_04222</name>
</gene>
<comment type="caution">
    <text evidence="13">The sequence shown here is derived from an EMBL/GenBank/DDBJ whole genome shotgun (WGS) entry which is preliminary data.</text>
</comment>
<dbReference type="EMBL" id="ONZP01000126">
    <property type="protein sequence ID" value="SPJ74491.1"/>
    <property type="molecule type" value="Genomic_DNA"/>
</dbReference>
<dbReference type="GO" id="GO:0005789">
    <property type="term" value="C:endoplasmic reticulum membrane"/>
    <property type="evidence" value="ECO:0007669"/>
    <property type="project" value="UniProtKB-SubCell"/>
</dbReference>
<feature type="domain" description="Cytochrome b5 heme-binding" evidence="12">
    <location>
        <begin position="9"/>
        <end position="61"/>
    </location>
</feature>
<dbReference type="PROSITE" id="PS00191">
    <property type="entry name" value="CYTOCHROME_B5_1"/>
    <property type="match status" value="1"/>
</dbReference>
<evidence type="ECO:0000256" key="4">
    <source>
        <dbReference type="ARBA" id="ARBA00022723"/>
    </source>
</evidence>
<proteinExistence type="inferred from homology"/>
<dbReference type="Gene3D" id="3.10.120.10">
    <property type="entry name" value="Cytochrome b5-like heme/steroid binding domain"/>
    <property type="match status" value="1"/>
</dbReference>
<dbReference type="Pfam" id="PF00173">
    <property type="entry name" value="Cyt-b5"/>
    <property type="match status" value="1"/>
</dbReference>
<keyword evidence="7" id="KW-0560">Oxidoreductase</keyword>
<evidence type="ECO:0000256" key="10">
    <source>
        <dbReference type="ARBA" id="ARBA00023136"/>
    </source>
</evidence>
<dbReference type="PANTHER" id="PTHR12863">
    <property type="entry name" value="FATTY ACID HYDROXYLASE"/>
    <property type="match status" value="1"/>
</dbReference>
<evidence type="ECO:0000256" key="3">
    <source>
        <dbReference type="ARBA" id="ARBA00022692"/>
    </source>
</evidence>
<dbReference type="SUPFAM" id="SSF55856">
    <property type="entry name" value="Cytochrome b5-like heme/steroid binding domain"/>
    <property type="match status" value="1"/>
</dbReference>
<dbReference type="InterPro" id="IPR018506">
    <property type="entry name" value="Cyt_B5_heme-BS"/>
</dbReference>
<dbReference type="PRINTS" id="PR00363">
    <property type="entry name" value="CYTOCHROMEB5"/>
</dbReference>
<dbReference type="InterPro" id="IPR014430">
    <property type="entry name" value="Scs7"/>
</dbReference>
<evidence type="ECO:0000256" key="5">
    <source>
        <dbReference type="ARBA" id="ARBA00022824"/>
    </source>
</evidence>
<evidence type="ECO:0000313" key="14">
    <source>
        <dbReference type="Proteomes" id="UP001187734"/>
    </source>
</evidence>
<evidence type="ECO:0000256" key="7">
    <source>
        <dbReference type="ARBA" id="ARBA00023002"/>
    </source>
</evidence>
<evidence type="ECO:0000256" key="6">
    <source>
        <dbReference type="ARBA" id="ARBA00022989"/>
    </source>
</evidence>
<reference evidence="13" key="1">
    <citation type="submission" date="2018-03" db="EMBL/GenBank/DDBJ databases">
        <authorList>
            <person name="Guldener U."/>
        </authorList>
    </citation>
    <scope>NUCLEOTIDE SEQUENCE</scope>
</reference>
<keyword evidence="4 11" id="KW-0479">Metal-binding</keyword>
<keyword evidence="14" id="KW-1185">Reference proteome</keyword>
<organism evidence="13 14">
    <name type="scientific">Fusarium torulosum</name>
    <dbReference type="NCBI Taxonomy" id="33205"/>
    <lineage>
        <taxon>Eukaryota</taxon>
        <taxon>Fungi</taxon>
        <taxon>Dikarya</taxon>
        <taxon>Ascomycota</taxon>
        <taxon>Pezizomycotina</taxon>
        <taxon>Sordariomycetes</taxon>
        <taxon>Hypocreomycetidae</taxon>
        <taxon>Hypocreales</taxon>
        <taxon>Nectriaceae</taxon>
        <taxon>Fusarium</taxon>
    </lineage>
</organism>
<keyword evidence="9" id="KW-0443">Lipid metabolism</keyword>
<dbReference type="PROSITE" id="PS50255">
    <property type="entry name" value="CYTOCHROME_B5_2"/>
    <property type="match status" value="1"/>
</dbReference>
<evidence type="ECO:0000256" key="2">
    <source>
        <dbReference type="ARBA" id="ARBA00022617"/>
    </source>
</evidence>
<keyword evidence="5" id="KW-0256">Endoplasmic reticulum</keyword>
<evidence type="ECO:0000313" key="13">
    <source>
        <dbReference type="EMBL" id="SPJ74491.1"/>
    </source>
</evidence>
<evidence type="ECO:0000256" key="9">
    <source>
        <dbReference type="ARBA" id="ARBA00023098"/>
    </source>
</evidence>
<dbReference type="AlphaFoldDB" id="A0AAE8SGA5"/>
<keyword evidence="8 11" id="KW-0408">Iron</keyword>
<dbReference type="GO" id="GO:0020037">
    <property type="term" value="F:heme binding"/>
    <property type="evidence" value="ECO:0007669"/>
    <property type="project" value="UniProtKB-UniRule"/>
</dbReference>
<keyword evidence="2 11" id="KW-0349">Heme</keyword>
<keyword evidence="10" id="KW-0472">Membrane</keyword>
<evidence type="ECO:0000256" key="8">
    <source>
        <dbReference type="ARBA" id="ARBA00023004"/>
    </source>
</evidence>
<dbReference type="InterPro" id="IPR036400">
    <property type="entry name" value="Cyt_B5-like_heme/steroid_sf"/>
</dbReference>
<name>A0AAE8SGA5_9HYPO</name>
<sequence length="73" mass="7970">MPPHTLPLDVTKFVSNHPGGADVVRRHAGHDIEQILKDSGSHRHSSTAYEVLDDFLTGILAPNDEVKRDVGDS</sequence>
<protein>
    <recommendedName>
        <fullName evidence="12">Cytochrome b5 heme-binding domain-containing protein</fullName>
    </recommendedName>
</protein>
<comment type="subcellular location">
    <subcellularLocation>
        <location evidence="1">Endoplasmic reticulum membrane</location>
        <topology evidence="1">Multi-pass membrane protein</topology>
    </subcellularLocation>
</comment>
<dbReference type="Proteomes" id="UP001187734">
    <property type="component" value="Unassembled WGS sequence"/>
</dbReference>
<dbReference type="InterPro" id="IPR001199">
    <property type="entry name" value="Cyt_B5-like_heme/steroid-bd"/>
</dbReference>
<keyword evidence="6" id="KW-1133">Transmembrane helix</keyword>
<keyword evidence="3" id="KW-0812">Transmembrane</keyword>
<dbReference type="GO" id="GO:0006631">
    <property type="term" value="P:fatty acid metabolic process"/>
    <property type="evidence" value="ECO:0007669"/>
    <property type="project" value="TreeGrafter"/>
</dbReference>
<evidence type="ECO:0000259" key="12">
    <source>
        <dbReference type="PROSITE" id="PS50255"/>
    </source>
</evidence>
<evidence type="ECO:0000256" key="1">
    <source>
        <dbReference type="ARBA" id="ARBA00004477"/>
    </source>
</evidence>
<evidence type="ECO:0000256" key="11">
    <source>
        <dbReference type="RuleBase" id="RU362121"/>
    </source>
</evidence>
<dbReference type="GO" id="GO:0080132">
    <property type="term" value="F:fatty acid 2-hydroxylase activity"/>
    <property type="evidence" value="ECO:0007669"/>
    <property type="project" value="InterPro"/>
</dbReference>
<dbReference type="GO" id="GO:0046872">
    <property type="term" value="F:metal ion binding"/>
    <property type="evidence" value="ECO:0007669"/>
    <property type="project" value="UniProtKB-UniRule"/>
</dbReference>